<dbReference type="Proteomes" id="UP000091897">
    <property type="component" value="Chromosome"/>
</dbReference>
<evidence type="ECO:0000256" key="2">
    <source>
        <dbReference type="ARBA" id="ARBA00022679"/>
    </source>
</evidence>
<gene>
    <name evidence="5" type="ORF">BAU06_24745</name>
</gene>
<dbReference type="InterPro" id="IPR049625">
    <property type="entry name" value="Glyco_transf_61_cat"/>
</dbReference>
<keyword evidence="3" id="KW-0325">Glycoprotein</keyword>
<dbReference type="PANTHER" id="PTHR20961">
    <property type="entry name" value="GLYCOSYLTRANSFERASE"/>
    <property type="match status" value="1"/>
</dbReference>
<evidence type="ECO:0000259" key="4">
    <source>
        <dbReference type="Pfam" id="PF04577"/>
    </source>
</evidence>
<keyword evidence="2" id="KW-0808">Transferase</keyword>
<organism evidence="5 6">
    <name type="scientific">Bordetella bronchialis</name>
    <dbReference type="NCBI Taxonomy" id="463025"/>
    <lineage>
        <taxon>Bacteria</taxon>
        <taxon>Pseudomonadati</taxon>
        <taxon>Pseudomonadota</taxon>
        <taxon>Betaproteobacteria</taxon>
        <taxon>Burkholderiales</taxon>
        <taxon>Alcaligenaceae</taxon>
        <taxon>Bordetella</taxon>
    </lineage>
</organism>
<evidence type="ECO:0000256" key="1">
    <source>
        <dbReference type="ARBA" id="ARBA00022676"/>
    </source>
</evidence>
<keyword evidence="6" id="KW-1185">Reference proteome</keyword>
<dbReference type="InterPro" id="IPR007657">
    <property type="entry name" value="Glycosyltransferase_61"/>
</dbReference>
<sequence>MPLSLEAAPASAILRIASVEKALSDAGAGVRGRLIYRAAGTAEGVLESQPYPREVSVAELRDVHVLAGTRYVLGGAQTLIHDEEDFFFDEPGAWVKYGRARRTESSKFYIGFGLRQLARLTSGISLMHEYSSNYFHLLTEVLPRLLLVEQTDIPAHVPLLIDEGLHDNLRRLLLYANGGRRRIVELERYTLYRTETLYQPSDVSVVVDAYEGGVAARQTALDVERIRAVVNRCRHAIGGLVGPSRGRKVYAARRGAIRNLLNQDELEAGLMDLGFEVVHPEKLSIEEQIGVFEQADVVVGPTGAQMTNIAWCRPGTRVIVLASDHHSHQLYMWQLLGRASGAEVAIMQGPRAYRRDDIFSVHDDYHVELRDVVNAVRSSERHTN</sequence>
<dbReference type="PANTHER" id="PTHR20961:SF124">
    <property type="entry name" value="GLYCOSYLTRANSFERASE"/>
    <property type="match status" value="1"/>
</dbReference>
<feature type="domain" description="Glycosyltransferase 61 catalytic" evidence="4">
    <location>
        <begin position="134"/>
        <end position="319"/>
    </location>
</feature>
<evidence type="ECO:0000313" key="5">
    <source>
        <dbReference type="EMBL" id="ANN69085.1"/>
    </source>
</evidence>
<evidence type="ECO:0000313" key="6">
    <source>
        <dbReference type="Proteomes" id="UP000091897"/>
    </source>
</evidence>
<proteinExistence type="predicted"/>
<name>A0ABM6CY55_9BORD</name>
<dbReference type="EMBL" id="CP016170">
    <property type="protein sequence ID" value="ANN69085.1"/>
    <property type="molecule type" value="Genomic_DNA"/>
</dbReference>
<evidence type="ECO:0000256" key="3">
    <source>
        <dbReference type="ARBA" id="ARBA00023180"/>
    </source>
</evidence>
<accession>A0ABM6CY55</accession>
<keyword evidence="1" id="KW-0328">Glycosyltransferase</keyword>
<dbReference type="Pfam" id="PF04577">
    <property type="entry name" value="Glyco_transf_61"/>
    <property type="match status" value="1"/>
</dbReference>
<protein>
    <recommendedName>
        <fullName evidence="4">Glycosyltransferase 61 catalytic domain-containing protein</fullName>
    </recommendedName>
</protein>
<reference evidence="5 6" key="1">
    <citation type="submission" date="2016-06" db="EMBL/GenBank/DDBJ databases">
        <title>Complete genome sequences of Bordetella bronchialis and Bordetella flabilis.</title>
        <authorList>
            <person name="LiPuma J.J."/>
            <person name="Spilker T."/>
        </authorList>
    </citation>
    <scope>NUCLEOTIDE SEQUENCE [LARGE SCALE GENOMIC DNA]</scope>
    <source>
        <strain evidence="5 6">AU3182</strain>
    </source>
</reference>